<sequence length="560" mass="61446">MRKLLTAGVILGVTAMQLAALPTAAVAQSSDEPLAILVPGGGTYSRPITTDSDLAQQFFDQGLRMAWSFYFPESIASYQEATRLDPDSPMPYFGLAHAAGPNPNSRYAGMPDDPQGTGLDAIREALRRIDNATPREQDMIRALFVLYNKDAIMDTRERDFAFVDAMRKLHEKYPNDPDIGAMFAAGFMNTTRWDYWEKDGTARPGTEEAQFALEAAMRAEHDHPGANHLYIHLMEASGQPELAMPAAQKLESTVPISGHMVHMPGHIYLRVGEYEKAIDINERSQIVDLQFAELWGDTNFPNIGTYPLSHKMHAPHALDFVRYASMLQGSYAQASEAAQRGAASVGTAPEAVNRGEKRVVHSWVVDKVFGKWDKLLSSEQSHKGTPYLDGMWSYVTGSANIAKGNLAAADAALVHIREMAVDPKVDTTGVSPTSASQVLTLAGFALEGEIKEARGDLDGAIAAYARAVEIEDTNSYTEPPDWSQSMRLYLGAAQLDAGQAAEAEATFRQDLEWKQQSGWSTFGLQQAIEAQGRSAEAVIVKRQFESFWRNADVTLSRAHL</sequence>
<name>A0A0R2SXF2_9GAMM</name>
<protein>
    <recommendedName>
        <fullName evidence="4">Tetratricopeptide repeat protein</fullName>
    </recommendedName>
</protein>
<organism evidence="2 3">
    <name type="scientific">OM182 bacterium BACL3 MAG-120619-bin3</name>
    <dbReference type="NCBI Taxonomy" id="1655593"/>
    <lineage>
        <taxon>Bacteria</taxon>
        <taxon>Pseudomonadati</taxon>
        <taxon>Pseudomonadota</taxon>
        <taxon>Gammaproteobacteria</taxon>
        <taxon>OMG group</taxon>
        <taxon>OM182 clade</taxon>
    </lineage>
</organism>
<feature type="signal peptide" evidence="1">
    <location>
        <begin position="1"/>
        <end position="19"/>
    </location>
</feature>
<dbReference type="SUPFAM" id="SSF48452">
    <property type="entry name" value="TPR-like"/>
    <property type="match status" value="2"/>
</dbReference>
<keyword evidence="1" id="KW-0732">Signal</keyword>
<accession>A0A0R2SXF2</accession>
<dbReference type="PANTHER" id="PTHR45588">
    <property type="entry name" value="TPR DOMAIN-CONTAINING PROTEIN"/>
    <property type="match status" value="1"/>
</dbReference>
<dbReference type="Gene3D" id="1.25.40.10">
    <property type="entry name" value="Tetratricopeptide repeat domain"/>
    <property type="match status" value="2"/>
</dbReference>
<comment type="caution">
    <text evidence="2">The sequence shown here is derived from an EMBL/GenBank/DDBJ whole genome shotgun (WGS) entry which is preliminary data.</text>
</comment>
<dbReference type="Proteomes" id="UP000051242">
    <property type="component" value="Unassembled WGS sequence"/>
</dbReference>
<dbReference type="AlphaFoldDB" id="A0A0R2SXF2"/>
<evidence type="ECO:0008006" key="4">
    <source>
        <dbReference type="Google" id="ProtNLM"/>
    </source>
</evidence>
<evidence type="ECO:0000313" key="2">
    <source>
        <dbReference type="EMBL" id="KRO79480.1"/>
    </source>
</evidence>
<gene>
    <name evidence="2" type="ORF">ABR85_12535</name>
</gene>
<feature type="chain" id="PRO_5006424110" description="Tetratricopeptide repeat protein" evidence="1">
    <location>
        <begin position="20"/>
        <end position="560"/>
    </location>
</feature>
<reference evidence="2 3" key="1">
    <citation type="submission" date="2015-10" db="EMBL/GenBank/DDBJ databases">
        <title>Metagenome-Assembled Genomes uncover a global brackish microbiome.</title>
        <authorList>
            <person name="Hugerth L.W."/>
            <person name="Larsson J."/>
            <person name="Alneberg J."/>
            <person name="Lindh M.V."/>
            <person name="Legrand C."/>
            <person name="Pinhassi J."/>
            <person name="Andersson A.F."/>
        </authorList>
    </citation>
    <scope>NUCLEOTIDE SEQUENCE [LARGE SCALE GENOMIC DNA]</scope>
    <source>
        <strain evidence="2">BACL22 MAG-120619-bin3</strain>
    </source>
</reference>
<evidence type="ECO:0000256" key="1">
    <source>
        <dbReference type="SAM" id="SignalP"/>
    </source>
</evidence>
<proteinExistence type="predicted"/>
<dbReference type="EMBL" id="LICD01000169">
    <property type="protein sequence ID" value="KRO79480.1"/>
    <property type="molecule type" value="Genomic_DNA"/>
</dbReference>
<evidence type="ECO:0000313" key="3">
    <source>
        <dbReference type="Proteomes" id="UP000051242"/>
    </source>
</evidence>
<dbReference type="InterPro" id="IPR011990">
    <property type="entry name" value="TPR-like_helical_dom_sf"/>
</dbReference>
<dbReference type="PANTHER" id="PTHR45588:SF1">
    <property type="entry name" value="WW DOMAIN-CONTAINING PROTEIN"/>
    <property type="match status" value="1"/>
</dbReference>